<dbReference type="AlphaFoldDB" id="A0A382Z2J1"/>
<comment type="cofactor">
    <cofactor evidence="1">
        <name>Zn(2+)</name>
        <dbReference type="ChEBI" id="CHEBI:29105"/>
    </cofactor>
</comment>
<dbReference type="GO" id="GO:0006364">
    <property type="term" value="P:rRNA processing"/>
    <property type="evidence" value="ECO:0007669"/>
    <property type="project" value="InterPro"/>
</dbReference>
<dbReference type="GO" id="GO:0046872">
    <property type="term" value="F:metal ion binding"/>
    <property type="evidence" value="ECO:0007669"/>
    <property type="project" value="UniProtKB-KW"/>
</dbReference>
<dbReference type="InterPro" id="IPR023091">
    <property type="entry name" value="MetalPrtase_cat_dom_sf_prd"/>
</dbReference>
<dbReference type="SUPFAM" id="SSF55486">
    <property type="entry name" value="Metalloproteases ('zincins'), catalytic domain"/>
    <property type="match status" value="1"/>
</dbReference>
<keyword evidence="4" id="KW-0479">Metal-binding</keyword>
<dbReference type="InterPro" id="IPR002036">
    <property type="entry name" value="YbeY"/>
</dbReference>
<dbReference type="Pfam" id="PF02130">
    <property type="entry name" value="YbeY"/>
    <property type="match status" value="1"/>
</dbReference>
<evidence type="ECO:0000256" key="6">
    <source>
        <dbReference type="ARBA" id="ARBA00022801"/>
    </source>
</evidence>
<evidence type="ECO:0000256" key="4">
    <source>
        <dbReference type="ARBA" id="ARBA00022723"/>
    </source>
</evidence>
<dbReference type="GO" id="GO:0004519">
    <property type="term" value="F:endonuclease activity"/>
    <property type="evidence" value="ECO:0007669"/>
    <property type="project" value="UniProtKB-KW"/>
</dbReference>
<proteinExistence type="inferred from homology"/>
<keyword evidence="6" id="KW-0378">Hydrolase</keyword>
<accession>A0A382Z2J1</accession>
<evidence type="ECO:0000256" key="7">
    <source>
        <dbReference type="ARBA" id="ARBA00022833"/>
    </source>
</evidence>
<sequence length="102" mass="11261">VKLTLAQADLECDIVEVGVTLTDNTEMRTLNRNHRLQDKPTNVLSFAGQDPDAPYHAGPLLLGDIVLAHGVLLEEAQRQGKCLHDHYCHLLVHGTLHLLGHD</sequence>
<gene>
    <name evidence="8" type="ORF">METZ01_LOCUS442139</name>
</gene>
<evidence type="ECO:0000256" key="5">
    <source>
        <dbReference type="ARBA" id="ARBA00022759"/>
    </source>
</evidence>
<feature type="non-terminal residue" evidence="8">
    <location>
        <position position="102"/>
    </location>
</feature>
<feature type="non-terminal residue" evidence="8">
    <location>
        <position position="1"/>
    </location>
</feature>
<dbReference type="NCBIfam" id="TIGR00043">
    <property type="entry name" value="rRNA maturation RNase YbeY"/>
    <property type="match status" value="1"/>
</dbReference>
<evidence type="ECO:0000256" key="3">
    <source>
        <dbReference type="ARBA" id="ARBA00022722"/>
    </source>
</evidence>
<dbReference type="Gene3D" id="3.40.390.30">
    <property type="entry name" value="Metalloproteases ('zincins'), catalytic domain"/>
    <property type="match status" value="1"/>
</dbReference>
<evidence type="ECO:0008006" key="9">
    <source>
        <dbReference type="Google" id="ProtNLM"/>
    </source>
</evidence>
<dbReference type="PANTHER" id="PTHR46986">
    <property type="entry name" value="ENDORIBONUCLEASE YBEY, CHLOROPLASTIC"/>
    <property type="match status" value="1"/>
</dbReference>
<dbReference type="PANTHER" id="PTHR46986:SF1">
    <property type="entry name" value="ENDORIBONUCLEASE YBEY, CHLOROPLASTIC"/>
    <property type="match status" value="1"/>
</dbReference>
<evidence type="ECO:0000313" key="8">
    <source>
        <dbReference type="EMBL" id="SVD89285.1"/>
    </source>
</evidence>
<comment type="similarity">
    <text evidence="2">Belongs to the endoribonuclease YbeY family.</text>
</comment>
<keyword evidence="5" id="KW-0255">Endonuclease</keyword>
<dbReference type="GO" id="GO:0004222">
    <property type="term" value="F:metalloendopeptidase activity"/>
    <property type="evidence" value="ECO:0007669"/>
    <property type="project" value="InterPro"/>
</dbReference>
<reference evidence="8" key="1">
    <citation type="submission" date="2018-05" db="EMBL/GenBank/DDBJ databases">
        <authorList>
            <person name="Lanie J.A."/>
            <person name="Ng W.-L."/>
            <person name="Kazmierczak K.M."/>
            <person name="Andrzejewski T.M."/>
            <person name="Davidsen T.M."/>
            <person name="Wayne K.J."/>
            <person name="Tettelin H."/>
            <person name="Glass J.I."/>
            <person name="Rusch D."/>
            <person name="Podicherti R."/>
            <person name="Tsui H.-C.T."/>
            <person name="Winkler M.E."/>
        </authorList>
    </citation>
    <scope>NUCLEOTIDE SEQUENCE</scope>
</reference>
<evidence type="ECO:0000256" key="2">
    <source>
        <dbReference type="ARBA" id="ARBA00010875"/>
    </source>
</evidence>
<protein>
    <recommendedName>
        <fullName evidence="9">rRNA maturation RNase YbeY</fullName>
    </recommendedName>
</protein>
<name>A0A382Z2J1_9ZZZZ</name>
<organism evidence="8">
    <name type="scientific">marine metagenome</name>
    <dbReference type="NCBI Taxonomy" id="408172"/>
    <lineage>
        <taxon>unclassified sequences</taxon>
        <taxon>metagenomes</taxon>
        <taxon>ecological metagenomes</taxon>
    </lineage>
</organism>
<keyword evidence="3" id="KW-0540">Nuclease</keyword>
<evidence type="ECO:0000256" key="1">
    <source>
        <dbReference type="ARBA" id="ARBA00001947"/>
    </source>
</evidence>
<dbReference type="EMBL" id="UINC01180208">
    <property type="protein sequence ID" value="SVD89285.1"/>
    <property type="molecule type" value="Genomic_DNA"/>
</dbReference>
<keyword evidence="7" id="KW-0862">Zinc</keyword>